<dbReference type="SUPFAM" id="SSF49464">
    <property type="entry name" value="Carboxypeptidase regulatory domain-like"/>
    <property type="match status" value="1"/>
</dbReference>
<evidence type="ECO:0000313" key="2">
    <source>
        <dbReference type="Proteomes" id="UP001500459"/>
    </source>
</evidence>
<accession>A0ABP7XB33</accession>
<evidence type="ECO:0000313" key="1">
    <source>
        <dbReference type="EMBL" id="GAA4110087.1"/>
    </source>
</evidence>
<dbReference type="EMBL" id="BAABCW010000002">
    <property type="protein sequence ID" value="GAA4110087.1"/>
    <property type="molecule type" value="Genomic_DNA"/>
</dbReference>
<keyword evidence="2" id="KW-1185">Reference proteome</keyword>
<dbReference type="Pfam" id="PF13715">
    <property type="entry name" value="CarbopepD_reg_2"/>
    <property type="match status" value="1"/>
</dbReference>
<proteinExistence type="predicted"/>
<keyword evidence="1" id="KW-0675">Receptor</keyword>
<reference evidence="2" key="1">
    <citation type="journal article" date="2019" name="Int. J. Syst. Evol. Microbiol.">
        <title>The Global Catalogue of Microorganisms (GCM) 10K type strain sequencing project: providing services to taxonomists for standard genome sequencing and annotation.</title>
        <authorList>
            <consortium name="The Broad Institute Genomics Platform"/>
            <consortium name="The Broad Institute Genome Sequencing Center for Infectious Disease"/>
            <person name="Wu L."/>
            <person name="Ma J."/>
        </authorList>
    </citation>
    <scope>NUCLEOTIDE SEQUENCE [LARGE SCALE GENOMIC DNA]</scope>
    <source>
        <strain evidence="2">JCM 17106</strain>
    </source>
</reference>
<dbReference type="Proteomes" id="UP001500459">
    <property type="component" value="Unassembled WGS sequence"/>
</dbReference>
<dbReference type="InterPro" id="IPR008969">
    <property type="entry name" value="CarboxyPept-like_regulatory"/>
</dbReference>
<sequence>MSGSISDSLSQPIESVNVYLKQLPSNSIVAYTHTNALGKYHIKTDILGEATLSFSSLGYQTIDIPVIIKQGDQKLEDVILYDAPTQLDQVIIISELAITEKKDTIVFNASSFKQGEETVVQDLLRKLPGVDVLENGTIKVDGKEVEKVMVEGDDFFKKGYKLLTKNLDVNAINKVEVLRRYSNNKLLKGIEESQKVAINLKLDEDFKRDWFGNIASGYGFISENQYDVDLVLSNFGKKNIYFIISSLNNIGEDVTEDVKGLIYAQNDTDEPGSIGQNQTTTSFIDLPFSVPGLKKSRTNFNNAELASANSIFKISKKINLKILGLFNTDDASFFRNGTNTFTALSEDSFTNSESYELIKNTAVGYGSIELNYDISNAQSLLYEGKYNNSDFTTNTSLLFNDQQNNESLNDSNQLHDHMIKYSNRFRDAKVLILSSRFISEKRPEIYNNDQFLFEELFPNSGETTNIQQVNENKFDFFGLKSHVLDRKKNDDLLDISMGYTYRKDHLQSSLLLNQDQNFTNANDYTNEITYQVQDIYVTAGYRKKLRDIDLALNLEGHQLINELQEDTQLKKETPFLINTTVNFNWEINDNQKLFAFAEKKASNANLPDVYSNYALTGFRNFSRGTGTFNQWNSNKLFAGYNIGNYGSRFITNISISYVKDSDFLSENLQIEPNYTQSTKIKINNREFYRANVHIERYIKLIRNNFKLKTEYSVSEYKNIVNDSDLRIVEFEKYTIGFELRSGFKGIFNYHFGTTWDINKINTTASKNKATENTSFLDLSFYVDPRLTLEFQSERYYFSNLSNNDNSYYFMDMELRYKPKNTRMSFSLIGNNLFNTSRYGDYNITDTFISSTSYRLLPRYLLIKIGYKF</sequence>
<organism evidence="1 2">
    <name type="scientific">Aquimarina addita</name>
    <dbReference type="NCBI Taxonomy" id="870485"/>
    <lineage>
        <taxon>Bacteria</taxon>
        <taxon>Pseudomonadati</taxon>
        <taxon>Bacteroidota</taxon>
        <taxon>Flavobacteriia</taxon>
        <taxon>Flavobacteriales</taxon>
        <taxon>Flavobacteriaceae</taxon>
        <taxon>Aquimarina</taxon>
    </lineage>
</organism>
<name>A0ABP7XB33_9FLAO</name>
<dbReference type="SUPFAM" id="SSF56935">
    <property type="entry name" value="Porins"/>
    <property type="match status" value="1"/>
</dbReference>
<protein>
    <submittedName>
        <fullName evidence="1">TonB-dependent receptor</fullName>
    </submittedName>
</protein>
<dbReference type="RefSeq" id="WP_344924823.1">
    <property type="nucleotide sequence ID" value="NZ_BAABCW010000002.1"/>
</dbReference>
<gene>
    <name evidence="1" type="ORF">GCM10022393_07000</name>
</gene>
<comment type="caution">
    <text evidence="1">The sequence shown here is derived from an EMBL/GenBank/DDBJ whole genome shotgun (WGS) entry which is preliminary data.</text>
</comment>